<keyword evidence="9" id="KW-0482">Metalloprotease</keyword>
<reference evidence="14 15" key="1">
    <citation type="submission" date="2023-05" db="EMBL/GenBank/DDBJ databases">
        <title>A 100% complete, gapless, phased diploid assembly of the Scenedesmus obliquus UTEX 3031 genome.</title>
        <authorList>
            <person name="Biondi T.C."/>
            <person name="Hanschen E.R."/>
            <person name="Kwon T."/>
            <person name="Eng W."/>
            <person name="Kruse C.P.S."/>
            <person name="Koehler S.I."/>
            <person name="Kunde Y."/>
            <person name="Gleasner C.D."/>
            <person name="You Mak K.T."/>
            <person name="Polle J."/>
            <person name="Hovde B.T."/>
            <person name="Starkenburg S.R."/>
        </authorList>
    </citation>
    <scope>NUCLEOTIDE SEQUENCE [LARGE SCALE GENOMIC DNA]</scope>
    <source>
        <strain evidence="14 15">DOE0152z</strain>
    </source>
</reference>
<dbReference type="InterPro" id="IPR000742">
    <property type="entry name" value="EGF"/>
</dbReference>
<evidence type="ECO:0000256" key="10">
    <source>
        <dbReference type="PROSITE-ProRule" id="PRU00076"/>
    </source>
</evidence>
<dbReference type="Gene3D" id="2.10.25.10">
    <property type="entry name" value="Laminin"/>
    <property type="match status" value="1"/>
</dbReference>
<dbReference type="PROSITE" id="PS50026">
    <property type="entry name" value="EGF_3"/>
    <property type="match status" value="1"/>
</dbReference>
<dbReference type="PANTHER" id="PTHR13062">
    <property type="entry name" value="COLLAGENASE"/>
    <property type="match status" value="1"/>
</dbReference>
<sequence>MRSAAGRCCWLALLVLVTALGSDAAFLQNQLPLEVVLTTPSALLDNSTKSIKVEEGQAFMAVFSRPVIALGSDFGKQALPDALVPFKVNCPVPGMFRWVTTNIARWDPSIAWPTDLDCELSWNTAMKTFDGAPLVLTGPPKVRISSSPITFDVANIASASANKATDDQWNAYRGMADDKFPEVPPDANITLTFSYPVLLSALQSALAVVPCCGSNAGSSQSIKVLPCGPPYVVVDPFAPAAKQLQQQQNSTCAVVRLVPGLPASGVAMLRLPKGVRYNTVSGPTKNDTNVYLWGLRRFRIPLRTNFQQPDSPAAALEQENTISYRRLLMWLPHGTAADVSIEMLQAQMYLCKYDDPYKWKTPCKQIPFTLERVNRGQLLLTVPSLMPREHYQLKVAGSAAIRDAYGLPLEDSTAYFFTNEPVADLSFPELSSSSSVMVLEPDAQQRPLQWPVVYRGNGSQDWDAQGVSVWAFPDKPAKGLRVLAADYSKQTVQTLGTPAESFSRSFSALTATKVLALSGKPGVQLVGTPTRSTYESLSNRVMVVQSDLQYASIVVGSNITHLVTLTSPAATPLAGAKVSLTLYKCCGEAPVPGPFCTTGSDGTCSVDIKSMVQGNYGTLSGLVEATGHGTLVINSITTPSYYEDEALQYPYVGELVMDRSIVMPGDKLHITGFLQERSGKGDRLALPVGLTTVNVTVMPSFSGTTDDKPLVIPVKVNASYGSFHAIIDVPAGAKPGAYSLTLVTPKTRPGTAPTASSSSSDDDGASVASESFTVGNPRPPTALLNVTVPDWSPPSSTVTVLIKASSYLGADVSGANIDITWTLPLASGAFNVTTDAKGLAEASIPLGQLPPKNASSLGDQLSLTAVWIGPTRERIRETAAVRIANGPVRVELSRSPNTDVPGIPFIMSARTWLNDKDGSQLEGVTVEVYLKPNTSESLANCSASANAQLRAQRCQIVSGKPATAKPCAITLPCAADLKLVACAVSYANGSQVLGVNGQPACSETPIGRNQSDWEAAPWAFLPDLGLLKDRQNYTIGSTAVLSFMNPYWRPASGLLVWGNMRLQKQKALSNIPKGPNSISITVGEECLGGCKAHLVLSLPRPSAAETAQIGPSMTPMQLKLPKSKLFNPLAPATASAVVDLTVYEDNRLNVTVKVVPAAAAAAAAGLPKGLFKTSAVGIGGQEVPVMKSDAEADIEVKVTDALTGKPAVDAEVTVVVVDESILALLPYPLPDVPAGLVAYPYVSSYIKEINECRTSRSNINITFATLQRRLALDPWLPLVTTVTPSAYVDYASWGSRTRYPAASPVDSSDATYLRGFTNSLTVTPFYSWGLSQRYPSGSKAGGDASAQLRLSSEFKTVPVFTIVQTKTDGSASIRFKSPPNLGTFNVRAYAVSKGSTDKPSKYGANETQIIVRRPISLTASTPQSVRVGDDFEAGVIVSSPDAAAPITVEITAQMAAATTGVDTSSNATSAVADDGSLVLLPKDPVVQTVSITPQQQQVEVRFRYQAKAIGMSGLRFDARVPTIASADAADATQQDVTVQGQQGGVFIATSFALQAGSSVNGSSGRQEGLELPDATPGSGTVDLVAGVGYLPAIKTSYNAFVQQQARRAAESDSYIPWGPDAVCTALLPAYLARYSPSTAVMLASASSSKPGTTPLVTLAQLNASATAANVLKTKLTRPTLGLMYYVPDGDYYSSPSVELNSWAVWLAEQAQQSNTLQGLAFSSSIKAAAATWKAAAEEQLVKNAKEAREPSPASLSTYYGGKPANMYMDFEELSWGRLALPYSHSIATYMDFEELSWGRLALGPDWAPKGVSSNVTRDLSLSRLVTAAITPKNTSLGCQARTGLLLTQVVAANGKSTSGVTVAEAKVGIGKLAKQMLGNVRVAGRTAYLTSDPGSASAAMQEDQALALAFLVQQDLPGAREVLPKLAAYVSGGQASIARSGIAATSVSVGGTAPGTVAAALSAYDKSRGNTSPDAKLVVSAISGGSSSSAAVESSAAPKQAQLLSASFTPTTAGALANSSTPWSALPANPKLQFEVRGSAGEVSVAAGLDFIPAQLLPFPSYRGLWVERVIQSEAGQGNLAAAALADVVTVTVQLTTPDALQSGVVVEVLMPGGLEPIDPLVYQDAAAATQCDFGDSYFSRWWCPAQSTLRSAVTFKFGYLGAGTVNLKFKAIAATPGTFVLPPVKAYSVQQPELMGLSAAGEFTVCPNRRGANAAAATTGVVKTQGAAAFAVCGAAGAAQQPLPAAKSCPGNCSSNGVCNLLSGACLCNAGFTGASCNVYSAAAV</sequence>
<name>A0ABY8TTD4_TETOB</name>
<dbReference type="InterPro" id="IPR002049">
    <property type="entry name" value="LE_dom"/>
</dbReference>
<evidence type="ECO:0000313" key="15">
    <source>
        <dbReference type="Proteomes" id="UP001244341"/>
    </source>
</evidence>
<feature type="disulfide bond" evidence="10">
    <location>
        <begin position="2250"/>
        <end position="2260"/>
    </location>
</feature>
<comment type="subcellular location">
    <subcellularLocation>
        <location evidence="2">Secreted</location>
    </subcellularLocation>
</comment>
<keyword evidence="7" id="KW-0378">Hydrolase</keyword>
<dbReference type="InterPro" id="IPR041246">
    <property type="entry name" value="Bact_MG10"/>
</dbReference>
<dbReference type="CDD" id="cd00055">
    <property type="entry name" value="EGF_Lam"/>
    <property type="match status" value="1"/>
</dbReference>
<accession>A0ABY8TTD4</accession>
<keyword evidence="3" id="KW-0964">Secreted</keyword>
<comment type="cofactor">
    <cofactor evidence="1">
        <name>Zn(2+)</name>
        <dbReference type="ChEBI" id="CHEBI:29105"/>
    </cofactor>
</comment>
<organism evidence="14 15">
    <name type="scientific">Tetradesmus obliquus</name>
    <name type="common">Green alga</name>
    <name type="synonym">Acutodesmus obliquus</name>
    <dbReference type="NCBI Taxonomy" id="3088"/>
    <lineage>
        <taxon>Eukaryota</taxon>
        <taxon>Viridiplantae</taxon>
        <taxon>Chlorophyta</taxon>
        <taxon>core chlorophytes</taxon>
        <taxon>Chlorophyceae</taxon>
        <taxon>CS clade</taxon>
        <taxon>Sphaeropleales</taxon>
        <taxon>Scenedesmaceae</taxon>
        <taxon>Tetradesmus</taxon>
    </lineage>
</organism>
<keyword evidence="4" id="KW-0645">Protease</keyword>
<evidence type="ECO:0000256" key="9">
    <source>
        <dbReference type="ARBA" id="ARBA00023049"/>
    </source>
</evidence>
<feature type="region of interest" description="Disordered" evidence="11">
    <location>
        <begin position="744"/>
        <end position="778"/>
    </location>
</feature>
<keyword evidence="8" id="KW-0862">Zinc</keyword>
<evidence type="ECO:0000256" key="6">
    <source>
        <dbReference type="ARBA" id="ARBA00022729"/>
    </source>
</evidence>
<dbReference type="PROSITE" id="PS00022">
    <property type="entry name" value="EGF_1"/>
    <property type="match status" value="1"/>
</dbReference>
<keyword evidence="5" id="KW-0479">Metal-binding</keyword>
<evidence type="ECO:0000313" key="14">
    <source>
        <dbReference type="EMBL" id="WIA11026.1"/>
    </source>
</evidence>
<evidence type="ECO:0000256" key="8">
    <source>
        <dbReference type="ARBA" id="ARBA00022833"/>
    </source>
</evidence>
<dbReference type="Proteomes" id="UP001244341">
    <property type="component" value="Chromosome 2b"/>
</dbReference>
<feature type="compositionally biased region" description="Low complexity" evidence="11">
    <location>
        <begin position="755"/>
        <end position="771"/>
    </location>
</feature>
<evidence type="ECO:0000256" key="11">
    <source>
        <dbReference type="SAM" id="MobiDB-lite"/>
    </source>
</evidence>
<dbReference type="EMBL" id="CP126209">
    <property type="protein sequence ID" value="WIA11026.1"/>
    <property type="molecule type" value="Genomic_DNA"/>
</dbReference>
<dbReference type="PANTHER" id="PTHR13062:SF12">
    <property type="entry name" value="ALPHA-2-MACROGLOBULIN DOMAIN-CONTAINING PROTEIN"/>
    <property type="match status" value="1"/>
</dbReference>
<dbReference type="Pfam" id="PF17973">
    <property type="entry name" value="bMG10"/>
    <property type="match status" value="1"/>
</dbReference>
<evidence type="ECO:0000256" key="7">
    <source>
        <dbReference type="ARBA" id="ARBA00022801"/>
    </source>
</evidence>
<dbReference type="SMART" id="SM01360">
    <property type="entry name" value="A2M"/>
    <property type="match status" value="1"/>
</dbReference>
<comment type="caution">
    <text evidence="10">Lacks conserved residue(s) required for the propagation of feature annotation.</text>
</comment>
<dbReference type="InterPro" id="IPR001599">
    <property type="entry name" value="Macroglobln_a2"/>
</dbReference>
<feature type="domain" description="EGF-like" evidence="13">
    <location>
        <begin position="2246"/>
        <end position="2279"/>
    </location>
</feature>
<keyword evidence="6 12" id="KW-0732">Signal</keyword>
<dbReference type="PROSITE" id="PS01186">
    <property type="entry name" value="EGF_2"/>
    <property type="match status" value="1"/>
</dbReference>
<protein>
    <recommendedName>
        <fullName evidence="13">EGF-like domain-containing protein</fullName>
    </recommendedName>
</protein>
<evidence type="ECO:0000256" key="12">
    <source>
        <dbReference type="SAM" id="SignalP"/>
    </source>
</evidence>
<feature type="signal peptide" evidence="12">
    <location>
        <begin position="1"/>
        <end position="24"/>
    </location>
</feature>
<keyword evidence="10" id="KW-1015">Disulfide bond</keyword>
<evidence type="ECO:0000259" key="13">
    <source>
        <dbReference type="PROSITE" id="PS50026"/>
    </source>
</evidence>
<keyword evidence="15" id="KW-1185">Reference proteome</keyword>
<proteinExistence type="predicted"/>
<evidence type="ECO:0000256" key="3">
    <source>
        <dbReference type="ARBA" id="ARBA00022525"/>
    </source>
</evidence>
<evidence type="ECO:0000256" key="4">
    <source>
        <dbReference type="ARBA" id="ARBA00022670"/>
    </source>
</evidence>
<feature type="disulfide bond" evidence="10">
    <location>
        <begin position="2269"/>
        <end position="2278"/>
    </location>
</feature>
<evidence type="ECO:0000256" key="1">
    <source>
        <dbReference type="ARBA" id="ARBA00001947"/>
    </source>
</evidence>
<evidence type="ECO:0000256" key="5">
    <source>
        <dbReference type="ARBA" id="ARBA00022723"/>
    </source>
</evidence>
<feature type="chain" id="PRO_5047391726" description="EGF-like domain-containing protein" evidence="12">
    <location>
        <begin position="25"/>
        <end position="2286"/>
    </location>
</feature>
<keyword evidence="10" id="KW-0245">EGF-like domain</keyword>
<evidence type="ECO:0000256" key="2">
    <source>
        <dbReference type="ARBA" id="ARBA00004613"/>
    </source>
</evidence>
<gene>
    <name evidence="14" type="ORF">OEZ85_011179</name>
</gene>
<dbReference type="Pfam" id="PF00207">
    <property type="entry name" value="A2M"/>
    <property type="match status" value="1"/>
</dbReference>
<dbReference type="Pfam" id="PF23106">
    <property type="entry name" value="EGF_Teneurin"/>
    <property type="match status" value="1"/>
</dbReference>